<evidence type="ECO:0000313" key="2">
    <source>
        <dbReference type="Proteomes" id="UP000786185"/>
    </source>
</evidence>
<accession>A0AAW4BI64</accession>
<protein>
    <submittedName>
        <fullName evidence="1">Uncharacterized protein</fullName>
    </submittedName>
</protein>
<evidence type="ECO:0000313" key="1">
    <source>
        <dbReference type="EMBL" id="MBF4437735.1"/>
    </source>
</evidence>
<dbReference type="RefSeq" id="WP_194663892.1">
    <property type="nucleotide sequence ID" value="NZ_RDPI01000019.1"/>
</dbReference>
<dbReference type="EMBL" id="SCLC01001277">
    <property type="protein sequence ID" value="MBF4437735.1"/>
    <property type="molecule type" value="Genomic_DNA"/>
</dbReference>
<reference evidence="1" key="1">
    <citation type="journal article" date="2021" name="PeerJ">
        <title>Analysis of 44 Vibrio anguillarum genomes reveals high genetic diversity.</title>
        <authorList>
            <person name="Hansen M.J."/>
            <person name="Dalsgaard I."/>
        </authorList>
    </citation>
    <scope>NUCLEOTIDE SEQUENCE</scope>
    <source>
        <strain evidence="1">850617-1/1</strain>
    </source>
</reference>
<dbReference type="AlphaFoldDB" id="A0AAW4BI64"/>
<organism evidence="1 2">
    <name type="scientific">Vibrio anguillarum</name>
    <name type="common">Listonella anguillarum</name>
    <dbReference type="NCBI Taxonomy" id="55601"/>
    <lineage>
        <taxon>Bacteria</taxon>
        <taxon>Pseudomonadati</taxon>
        <taxon>Pseudomonadota</taxon>
        <taxon>Gammaproteobacteria</taxon>
        <taxon>Vibrionales</taxon>
        <taxon>Vibrionaceae</taxon>
        <taxon>Vibrio</taxon>
    </lineage>
</organism>
<dbReference type="Proteomes" id="UP000786185">
    <property type="component" value="Unassembled WGS sequence"/>
</dbReference>
<sequence>MKTPHQKVMVKIQIEGTKEPIIDDTFDSDAMYEWYGEKLPLNQYLSNVVECALAIQNDTAS</sequence>
<comment type="caution">
    <text evidence="1">The sequence shown here is derived from an EMBL/GenBank/DDBJ whole genome shotgun (WGS) entry which is preliminary data.</text>
</comment>
<proteinExistence type="predicted"/>
<gene>
    <name evidence="1" type="ORF">ERJ77_25285</name>
</gene>
<name>A0AAW4BI64_VIBAN</name>